<dbReference type="InParanoid" id="A0A0D0B508"/>
<dbReference type="HOGENOM" id="CLU_2559818_0_0_1"/>
<evidence type="ECO:0000313" key="3">
    <source>
        <dbReference type="Proteomes" id="UP000054485"/>
    </source>
</evidence>
<proteinExistence type="predicted"/>
<evidence type="ECO:0000256" key="1">
    <source>
        <dbReference type="SAM" id="Phobius"/>
    </source>
</evidence>
<sequence>MKFERTATTAGSSTFNSMNIVARFTLGGHIILSIVLASLTRSRDSSGNVTAVIDRSIGHSLCASSHQTMTYIVTRMRKILQG</sequence>
<protein>
    <submittedName>
        <fullName evidence="2">Uncharacterized protein</fullName>
    </submittedName>
</protein>
<accession>A0A0D0B508</accession>
<dbReference type="Proteomes" id="UP000054485">
    <property type="component" value="Unassembled WGS sequence"/>
</dbReference>
<reference evidence="2 3" key="1">
    <citation type="submission" date="2014-04" db="EMBL/GenBank/DDBJ databases">
        <authorList>
            <consortium name="DOE Joint Genome Institute"/>
            <person name="Kuo A."/>
            <person name="Ruytinx J."/>
            <person name="Rineau F."/>
            <person name="Colpaert J."/>
            <person name="Kohler A."/>
            <person name="Nagy L.G."/>
            <person name="Floudas D."/>
            <person name="Copeland A."/>
            <person name="Barry K.W."/>
            <person name="Cichocki N."/>
            <person name="Veneault-Fourrey C."/>
            <person name="LaButti K."/>
            <person name="Lindquist E.A."/>
            <person name="Lipzen A."/>
            <person name="Lundell T."/>
            <person name="Morin E."/>
            <person name="Murat C."/>
            <person name="Sun H."/>
            <person name="Tunlid A."/>
            <person name="Henrissat B."/>
            <person name="Grigoriev I.V."/>
            <person name="Hibbett D.S."/>
            <person name="Martin F."/>
            <person name="Nordberg H.P."/>
            <person name="Cantor M.N."/>
            <person name="Hua S.X."/>
        </authorList>
    </citation>
    <scope>NUCLEOTIDE SEQUENCE [LARGE SCALE GENOMIC DNA]</scope>
    <source>
        <strain evidence="2 3">UH-Slu-Lm8-n1</strain>
    </source>
</reference>
<dbReference type="AlphaFoldDB" id="A0A0D0B508"/>
<evidence type="ECO:0000313" key="2">
    <source>
        <dbReference type="EMBL" id="KIK41567.1"/>
    </source>
</evidence>
<keyword evidence="1" id="KW-0812">Transmembrane</keyword>
<name>A0A0D0B508_9AGAM</name>
<keyword evidence="1" id="KW-1133">Transmembrane helix</keyword>
<dbReference type="EMBL" id="KN835265">
    <property type="protein sequence ID" value="KIK41567.1"/>
    <property type="molecule type" value="Genomic_DNA"/>
</dbReference>
<reference evidence="3" key="2">
    <citation type="submission" date="2015-01" db="EMBL/GenBank/DDBJ databases">
        <title>Evolutionary Origins and Diversification of the Mycorrhizal Mutualists.</title>
        <authorList>
            <consortium name="DOE Joint Genome Institute"/>
            <consortium name="Mycorrhizal Genomics Consortium"/>
            <person name="Kohler A."/>
            <person name="Kuo A."/>
            <person name="Nagy L.G."/>
            <person name="Floudas D."/>
            <person name="Copeland A."/>
            <person name="Barry K.W."/>
            <person name="Cichocki N."/>
            <person name="Veneault-Fourrey C."/>
            <person name="LaButti K."/>
            <person name="Lindquist E.A."/>
            <person name="Lipzen A."/>
            <person name="Lundell T."/>
            <person name="Morin E."/>
            <person name="Murat C."/>
            <person name="Riley R."/>
            <person name="Ohm R."/>
            <person name="Sun H."/>
            <person name="Tunlid A."/>
            <person name="Henrissat B."/>
            <person name="Grigoriev I.V."/>
            <person name="Hibbett D.S."/>
            <person name="Martin F."/>
        </authorList>
    </citation>
    <scope>NUCLEOTIDE SEQUENCE [LARGE SCALE GENOMIC DNA]</scope>
    <source>
        <strain evidence="3">UH-Slu-Lm8-n1</strain>
    </source>
</reference>
<gene>
    <name evidence="2" type="ORF">CY34DRAFT_200418</name>
</gene>
<keyword evidence="1" id="KW-0472">Membrane</keyword>
<keyword evidence="3" id="KW-1185">Reference proteome</keyword>
<organism evidence="2 3">
    <name type="scientific">Suillus luteus UH-Slu-Lm8-n1</name>
    <dbReference type="NCBI Taxonomy" id="930992"/>
    <lineage>
        <taxon>Eukaryota</taxon>
        <taxon>Fungi</taxon>
        <taxon>Dikarya</taxon>
        <taxon>Basidiomycota</taxon>
        <taxon>Agaricomycotina</taxon>
        <taxon>Agaricomycetes</taxon>
        <taxon>Agaricomycetidae</taxon>
        <taxon>Boletales</taxon>
        <taxon>Suillineae</taxon>
        <taxon>Suillaceae</taxon>
        <taxon>Suillus</taxon>
    </lineage>
</organism>
<feature type="transmembrane region" description="Helical" evidence="1">
    <location>
        <begin position="20"/>
        <end position="39"/>
    </location>
</feature>